<dbReference type="SUPFAM" id="SSF52540">
    <property type="entry name" value="P-loop containing nucleoside triphosphate hydrolases"/>
    <property type="match status" value="1"/>
</dbReference>
<evidence type="ECO:0000256" key="1">
    <source>
        <dbReference type="SAM" id="Coils"/>
    </source>
</evidence>
<dbReference type="Pfam" id="PF00071">
    <property type="entry name" value="Ras"/>
    <property type="match status" value="1"/>
</dbReference>
<feature type="compositionally biased region" description="Basic and acidic residues" evidence="2">
    <location>
        <begin position="263"/>
        <end position="289"/>
    </location>
</feature>
<keyword evidence="4" id="KW-1185">Reference proteome</keyword>
<dbReference type="InParanoid" id="A0A0V0QNZ5"/>
<organism evidence="3 4">
    <name type="scientific">Pseudocohnilembus persalinus</name>
    <name type="common">Ciliate</name>
    <dbReference type="NCBI Taxonomy" id="266149"/>
    <lineage>
        <taxon>Eukaryota</taxon>
        <taxon>Sar</taxon>
        <taxon>Alveolata</taxon>
        <taxon>Ciliophora</taxon>
        <taxon>Intramacronucleata</taxon>
        <taxon>Oligohymenophorea</taxon>
        <taxon>Scuticociliatia</taxon>
        <taxon>Philasterida</taxon>
        <taxon>Pseudocohnilembidae</taxon>
        <taxon>Pseudocohnilembus</taxon>
    </lineage>
</organism>
<feature type="compositionally biased region" description="Low complexity" evidence="2">
    <location>
        <begin position="234"/>
        <end position="251"/>
    </location>
</feature>
<dbReference type="InterPro" id="IPR027417">
    <property type="entry name" value="P-loop_NTPase"/>
</dbReference>
<feature type="compositionally biased region" description="Basic and acidic residues" evidence="2">
    <location>
        <begin position="211"/>
        <end position="227"/>
    </location>
</feature>
<proteinExistence type="predicted"/>
<dbReference type="GO" id="GO:0003924">
    <property type="term" value="F:GTPase activity"/>
    <property type="evidence" value="ECO:0007669"/>
    <property type="project" value="InterPro"/>
</dbReference>
<comment type="caution">
    <text evidence="3">The sequence shown here is derived from an EMBL/GenBank/DDBJ whole genome shotgun (WGS) entry which is preliminary data.</text>
</comment>
<accession>A0A0V0QNZ5</accession>
<evidence type="ECO:0000313" key="3">
    <source>
        <dbReference type="EMBL" id="KRX03963.1"/>
    </source>
</evidence>
<dbReference type="Gene3D" id="3.40.50.300">
    <property type="entry name" value="P-loop containing nucleotide triphosphate hydrolases"/>
    <property type="match status" value="1"/>
</dbReference>
<keyword evidence="3" id="KW-0378">Hydrolase</keyword>
<evidence type="ECO:0000256" key="2">
    <source>
        <dbReference type="SAM" id="MobiDB-lite"/>
    </source>
</evidence>
<dbReference type="GO" id="GO:0005525">
    <property type="term" value="F:GTP binding"/>
    <property type="evidence" value="ECO:0007669"/>
    <property type="project" value="InterPro"/>
</dbReference>
<dbReference type="Proteomes" id="UP000054937">
    <property type="component" value="Unassembled WGS sequence"/>
</dbReference>
<keyword evidence="1" id="KW-0175">Coiled coil</keyword>
<dbReference type="AlphaFoldDB" id="A0A0V0QNZ5"/>
<evidence type="ECO:0000313" key="4">
    <source>
        <dbReference type="Proteomes" id="UP000054937"/>
    </source>
</evidence>
<sequence length="525" mass="62057">MGNKLPFCNNQQQDKSLSFSQYRLTSGSRVTLGSFDKDEKFFQQKLKHILRHEPNFEIKLLFSGDKGVGKSHLIKKIRQKTFQNLDENQNTVKETEGPTQMMQFQRHCIEMFKRKVKVNLIDIPGGINNFLNVSHQLNSYHLIVLCFDLECSQSLLNCYKYIESLMRYYKNFKDSNQRKKKETIKKVNKRIDEESGDEDSLNKLSGEYKIEDQKIKEQQPEEKDIQQKQKFQTDQNNDDCNNNNQKQDNQNFETQEIQEDEQKEQIQCDKDQNQNKIGQKHEISEEKYLKSNQELQNNEEVKKEIDNLDKIQIEKSKSEQKNKDTLEDKKYQTDKVLEDDDFEEQEQIFKNVILIGIQKSQKFSISQFKKQKAKNSLNGFSKEIQENTIKEIQENLQNATEKTHIILNQLLEKFPMLSIAYYKSDNINNEQKNCQKNNIQSLLNNQSVIFNKSQQNSDLQGIFQNKETDFEQKTNEKSSHYEQNSFLQYQKQIQFGNSLEQDYLLSILDPVFIKAIDNCEISTQH</sequence>
<dbReference type="EMBL" id="LDAU01000122">
    <property type="protein sequence ID" value="KRX03963.1"/>
    <property type="molecule type" value="Genomic_DNA"/>
</dbReference>
<name>A0A0V0QNZ5_PSEPJ</name>
<dbReference type="InterPro" id="IPR001806">
    <property type="entry name" value="Small_GTPase"/>
</dbReference>
<protein>
    <submittedName>
        <fullName evidence="3">p-loop containing nucleoside triphosphate hydrolase</fullName>
    </submittedName>
</protein>
<reference evidence="3 4" key="1">
    <citation type="journal article" date="2015" name="Sci. Rep.">
        <title>Genome of the facultative scuticociliatosis pathogen Pseudocohnilembus persalinus provides insight into its virulence through horizontal gene transfer.</title>
        <authorList>
            <person name="Xiong J."/>
            <person name="Wang G."/>
            <person name="Cheng J."/>
            <person name="Tian M."/>
            <person name="Pan X."/>
            <person name="Warren A."/>
            <person name="Jiang C."/>
            <person name="Yuan D."/>
            <person name="Miao W."/>
        </authorList>
    </citation>
    <scope>NUCLEOTIDE SEQUENCE [LARGE SCALE GENOMIC DNA]</scope>
    <source>
        <strain evidence="3">36N120E</strain>
    </source>
</reference>
<feature type="region of interest" description="Disordered" evidence="2">
    <location>
        <begin position="211"/>
        <end position="295"/>
    </location>
</feature>
<gene>
    <name evidence="3" type="ORF">PPERSA_12410</name>
</gene>
<feature type="coiled-coil region" evidence="1">
    <location>
        <begin position="382"/>
        <end position="409"/>
    </location>
</feature>